<keyword evidence="1" id="KW-0812">Transmembrane</keyword>
<protein>
    <submittedName>
        <fullName evidence="2">Uncharacterized protein</fullName>
    </submittedName>
</protein>
<feature type="transmembrane region" description="Helical" evidence="1">
    <location>
        <begin position="54"/>
        <end position="73"/>
    </location>
</feature>
<dbReference type="EMBL" id="JRLF01000010">
    <property type="protein sequence ID" value="KQB40369.1"/>
    <property type="molecule type" value="Genomic_DNA"/>
</dbReference>
<dbReference type="STRING" id="362413.RC62_259"/>
<dbReference type="PATRIC" id="fig|362413.3.peg.246"/>
<keyword evidence="1" id="KW-1133">Transmembrane helix</keyword>
<feature type="transmembrane region" description="Helical" evidence="1">
    <location>
        <begin position="26"/>
        <end position="48"/>
    </location>
</feature>
<dbReference type="OrthoDB" id="1351157at2"/>
<evidence type="ECO:0000256" key="1">
    <source>
        <dbReference type="SAM" id="Phobius"/>
    </source>
</evidence>
<comment type="caution">
    <text evidence="2">The sequence shown here is derived from an EMBL/GenBank/DDBJ whole genome shotgun (WGS) entry which is preliminary data.</text>
</comment>
<gene>
    <name evidence="2" type="ORF">RC62_259</name>
</gene>
<organism evidence="2 3">
    <name type="scientific">Flavobacterium aquidurense</name>
    <dbReference type="NCBI Taxonomy" id="362413"/>
    <lineage>
        <taxon>Bacteria</taxon>
        <taxon>Pseudomonadati</taxon>
        <taxon>Bacteroidota</taxon>
        <taxon>Flavobacteriia</taxon>
        <taxon>Flavobacteriales</taxon>
        <taxon>Flavobacteriaceae</taxon>
        <taxon>Flavobacterium</taxon>
    </lineage>
</organism>
<sequence length="173" mass="20733">MYKRKITKEEIEFISKIFNKKVKSSLFIIAVFSLLLFIFLYCLSINWIDYLLVKIVLILISLIIGYLIINSIYSIVSLNIKINTCNIDCIEAEFKVQNKDVLTYTYDTSSNSEYFKIFLINTFNNEKKRIYVEQEDYRKIKEKDFIKIIYFDKVNIPYEAIHNDEKMNKISFF</sequence>
<reference evidence="2 3" key="1">
    <citation type="submission" date="2014-09" db="EMBL/GenBank/DDBJ databases">
        <title>Genome sequence of Flavobacterium aquidurense RC62.</title>
        <authorList>
            <person name="Kim J.F."/>
            <person name="Kwak M.-J."/>
        </authorList>
    </citation>
    <scope>NUCLEOTIDE SEQUENCE [LARGE SCALE GENOMIC DNA]</scope>
    <source>
        <strain evidence="2 3">RC62</strain>
    </source>
</reference>
<evidence type="ECO:0000313" key="3">
    <source>
        <dbReference type="Proteomes" id="UP000050443"/>
    </source>
</evidence>
<proteinExistence type="predicted"/>
<dbReference type="RefSeq" id="WP_055094747.1">
    <property type="nucleotide sequence ID" value="NZ_JRLF01000010.1"/>
</dbReference>
<dbReference type="Proteomes" id="UP000050443">
    <property type="component" value="Unassembled WGS sequence"/>
</dbReference>
<accession>A0A0Q1BI53</accession>
<name>A0A0Q1BI53_9FLAO</name>
<evidence type="ECO:0000313" key="2">
    <source>
        <dbReference type="EMBL" id="KQB40369.1"/>
    </source>
</evidence>
<dbReference type="AlphaFoldDB" id="A0A0Q1BI53"/>
<keyword evidence="1" id="KW-0472">Membrane</keyword>